<keyword evidence="12" id="KW-0010">Activator</keyword>
<keyword evidence="6" id="KW-0112">Calmodulin-binding</keyword>
<evidence type="ECO:0000256" key="2">
    <source>
        <dbReference type="ARBA" id="ARBA00008267"/>
    </source>
</evidence>
<evidence type="ECO:0000256" key="11">
    <source>
        <dbReference type="ARBA" id="ARBA00023125"/>
    </source>
</evidence>
<keyword evidence="5" id="KW-0106">Calcium</keyword>
<dbReference type="FunFam" id="2.60.40.10:FF:000314">
    <property type="entry name" value="Calmodulin-binding transcription activator 2"/>
    <property type="match status" value="1"/>
</dbReference>
<protein>
    <submittedName>
        <fullName evidence="18">Calmodulin-binding transcription activator 1</fullName>
    </submittedName>
</protein>
<evidence type="ECO:0000256" key="4">
    <source>
        <dbReference type="ARBA" id="ARBA00022737"/>
    </source>
</evidence>
<dbReference type="InterPro" id="IPR005559">
    <property type="entry name" value="CG-1_dom"/>
</dbReference>
<evidence type="ECO:0000313" key="18">
    <source>
        <dbReference type="EMBL" id="GER30422.1"/>
    </source>
</evidence>
<dbReference type="SMART" id="SM00015">
    <property type="entry name" value="IQ"/>
    <property type="match status" value="2"/>
</dbReference>
<keyword evidence="7" id="KW-0805">Transcription regulation</keyword>
<proteinExistence type="inferred from homology"/>
<evidence type="ECO:0000256" key="3">
    <source>
        <dbReference type="ARBA" id="ARBA00022553"/>
    </source>
</evidence>
<evidence type="ECO:0000256" key="1">
    <source>
        <dbReference type="ARBA" id="ARBA00004123"/>
    </source>
</evidence>
<dbReference type="InterPro" id="IPR013783">
    <property type="entry name" value="Ig-like_fold"/>
</dbReference>
<dbReference type="PROSITE" id="PS50297">
    <property type="entry name" value="ANK_REP_REGION"/>
    <property type="match status" value="1"/>
</dbReference>
<dbReference type="SUPFAM" id="SSF81296">
    <property type="entry name" value="E set domains"/>
    <property type="match status" value="1"/>
</dbReference>
<dbReference type="InterPro" id="IPR014756">
    <property type="entry name" value="Ig_E-set"/>
</dbReference>
<keyword evidence="10" id="KW-0175">Coiled coil</keyword>
<accession>A0A5A7PCJ6</accession>
<dbReference type="InterPro" id="IPR027417">
    <property type="entry name" value="P-loop_NTPase"/>
</dbReference>
<feature type="region of interest" description="Disordered" evidence="16">
    <location>
        <begin position="159"/>
        <end position="220"/>
    </location>
</feature>
<dbReference type="OrthoDB" id="407555at2759"/>
<evidence type="ECO:0000256" key="8">
    <source>
        <dbReference type="ARBA" id="ARBA00023016"/>
    </source>
</evidence>
<evidence type="ECO:0000256" key="6">
    <source>
        <dbReference type="ARBA" id="ARBA00022860"/>
    </source>
</evidence>
<dbReference type="FunFam" id="1.20.5.190:FF:000003">
    <property type="entry name" value="Calmodulin-binding transcription activator 2"/>
    <property type="match status" value="1"/>
</dbReference>
<dbReference type="InterPro" id="IPR002110">
    <property type="entry name" value="Ankyrin_rpt"/>
</dbReference>
<name>A0A5A7PCJ6_STRAF</name>
<dbReference type="Pfam" id="PF12796">
    <property type="entry name" value="Ank_2"/>
    <property type="match status" value="1"/>
</dbReference>
<dbReference type="PROSITE" id="PS50096">
    <property type="entry name" value="IQ"/>
    <property type="match status" value="2"/>
</dbReference>
<dbReference type="Pfam" id="PF00612">
    <property type="entry name" value="IQ"/>
    <property type="match status" value="2"/>
</dbReference>
<evidence type="ECO:0000256" key="10">
    <source>
        <dbReference type="ARBA" id="ARBA00023054"/>
    </source>
</evidence>
<evidence type="ECO:0000256" key="13">
    <source>
        <dbReference type="ARBA" id="ARBA00023163"/>
    </source>
</evidence>
<keyword evidence="11" id="KW-0238">DNA-binding</keyword>
<feature type="repeat" description="ANK" evidence="15">
    <location>
        <begin position="612"/>
        <end position="644"/>
    </location>
</feature>
<keyword evidence="13" id="KW-0804">Transcription</keyword>
<evidence type="ECO:0000313" key="19">
    <source>
        <dbReference type="Proteomes" id="UP000325081"/>
    </source>
</evidence>
<dbReference type="EMBL" id="BKCP01004350">
    <property type="protein sequence ID" value="GER30422.1"/>
    <property type="molecule type" value="Genomic_DNA"/>
</dbReference>
<evidence type="ECO:0000256" key="7">
    <source>
        <dbReference type="ARBA" id="ARBA00023015"/>
    </source>
</evidence>
<reference evidence="19" key="1">
    <citation type="journal article" date="2019" name="Curr. Biol.">
        <title>Genome Sequence of Striga asiatica Provides Insight into the Evolution of Plant Parasitism.</title>
        <authorList>
            <person name="Yoshida S."/>
            <person name="Kim S."/>
            <person name="Wafula E.K."/>
            <person name="Tanskanen J."/>
            <person name="Kim Y.M."/>
            <person name="Honaas L."/>
            <person name="Yang Z."/>
            <person name="Spallek T."/>
            <person name="Conn C.E."/>
            <person name="Ichihashi Y."/>
            <person name="Cheong K."/>
            <person name="Cui S."/>
            <person name="Der J.P."/>
            <person name="Gundlach H."/>
            <person name="Jiao Y."/>
            <person name="Hori C."/>
            <person name="Ishida J.K."/>
            <person name="Kasahara H."/>
            <person name="Kiba T."/>
            <person name="Kim M.S."/>
            <person name="Koo N."/>
            <person name="Laohavisit A."/>
            <person name="Lee Y.H."/>
            <person name="Lumba S."/>
            <person name="McCourt P."/>
            <person name="Mortimer J.C."/>
            <person name="Mutuku J.M."/>
            <person name="Nomura T."/>
            <person name="Sasaki-Sekimoto Y."/>
            <person name="Seto Y."/>
            <person name="Wang Y."/>
            <person name="Wakatake T."/>
            <person name="Sakakibara H."/>
            <person name="Demura T."/>
            <person name="Yamaguchi S."/>
            <person name="Yoneyama K."/>
            <person name="Manabe R.I."/>
            <person name="Nelson D.C."/>
            <person name="Schulman A.H."/>
            <person name="Timko M.P."/>
            <person name="dePamphilis C.W."/>
            <person name="Choi D."/>
            <person name="Shirasu K."/>
        </authorList>
    </citation>
    <scope>NUCLEOTIDE SEQUENCE [LARGE SCALE GENOMIC DNA]</scope>
    <source>
        <strain evidence="19">cv. UVA1</strain>
    </source>
</reference>
<dbReference type="PROSITE" id="PS51437">
    <property type="entry name" value="CG_1"/>
    <property type="match status" value="1"/>
</dbReference>
<evidence type="ECO:0000256" key="16">
    <source>
        <dbReference type="SAM" id="MobiDB-lite"/>
    </source>
</evidence>
<dbReference type="Gene3D" id="2.60.40.10">
    <property type="entry name" value="Immunoglobulins"/>
    <property type="match status" value="1"/>
</dbReference>
<dbReference type="GO" id="GO:0003712">
    <property type="term" value="F:transcription coregulator activity"/>
    <property type="evidence" value="ECO:0007669"/>
    <property type="project" value="TreeGrafter"/>
</dbReference>
<dbReference type="GO" id="GO:0005516">
    <property type="term" value="F:calmodulin binding"/>
    <property type="evidence" value="ECO:0007669"/>
    <property type="project" value="UniProtKB-KW"/>
</dbReference>
<dbReference type="SMART" id="SM01076">
    <property type="entry name" value="CG-1"/>
    <property type="match status" value="1"/>
</dbReference>
<dbReference type="GO" id="GO:0006357">
    <property type="term" value="P:regulation of transcription by RNA polymerase II"/>
    <property type="evidence" value="ECO:0007669"/>
    <property type="project" value="TreeGrafter"/>
</dbReference>
<dbReference type="InterPro" id="IPR000048">
    <property type="entry name" value="IQ_motif_EF-hand-BS"/>
</dbReference>
<dbReference type="GO" id="GO:0005634">
    <property type="term" value="C:nucleus"/>
    <property type="evidence" value="ECO:0007669"/>
    <property type="project" value="UniProtKB-SubCell"/>
</dbReference>
<organism evidence="18 19">
    <name type="scientific">Striga asiatica</name>
    <name type="common">Asiatic witchweed</name>
    <name type="synonym">Buchnera asiatica</name>
    <dbReference type="NCBI Taxonomy" id="4170"/>
    <lineage>
        <taxon>Eukaryota</taxon>
        <taxon>Viridiplantae</taxon>
        <taxon>Streptophyta</taxon>
        <taxon>Embryophyta</taxon>
        <taxon>Tracheophyta</taxon>
        <taxon>Spermatophyta</taxon>
        <taxon>Magnoliopsida</taxon>
        <taxon>eudicotyledons</taxon>
        <taxon>Gunneridae</taxon>
        <taxon>Pentapetalae</taxon>
        <taxon>asterids</taxon>
        <taxon>lamiids</taxon>
        <taxon>Lamiales</taxon>
        <taxon>Orobanchaceae</taxon>
        <taxon>Buchnereae</taxon>
        <taxon>Striga</taxon>
    </lineage>
</organism>
<dbReference type="InterPro" id="IPR036770">
    <property type="entry name" value="Ankyrin_rpt-contain_sf"/>
</dbReference>
<dbReference type="GO" id="GO:0003690">
    <property type="term" value="F:double-stranded DNA binding"/>
    <property type="evidence" value="ECO:0007669"/>
    <property type="project" value="TreeGrafter"/>
</dbReference>
<evidence type="ECO:0000256" key="9">
    <source>
        <dbReference type="ARBA" id="ARBA00023043"/>
    </source>
</evidence>
<dbReference type="SUPFAM" id="SSF48403">
    <property type="entry name" value="Ankyrin repeat"/>
    <property type="match status" value="1"/>
</dbReference>
<dbReference type="Pfam" id="PF03859">
    <property type="entry name" value="CG-1"/>
    <property type="match status" value="1"/>
</dbReference>
<keyword evidence="8" id="KW-0346">Stress response</keyword>
<feature type="domain" description="CG-1" evidence="17">
    <location>
        <begin position="15"/>
        <end position="147"/>
    </location>
</feature>
<keyword evidence="3" id="KW-0597">Phosphoprotein</keyword>
<evidence type="ECO:0000256" key="5">
    <source>
        <dbReference type="ARBA" id="ARBA00022837"/>
    </source>
</evidence>
<comment type="caution">
    <text evidence="18">The sequence shown here is derived from an EMBL/GenBank/DDBJ whole genome shotgun (WGS) entry which is preliminary data.</text>
</comment>
<dbReference type="Gene3D" id="1.20.5.190">
    <property type="match status" value="1"/>
</dbReference>
<dbReference type="Gene3D" id="1.25.40.20">
    <property type="entry name" value="Ankyrin repeat-containing domain"/>
    <property type="match status" value="1"/>
</dbReference>
<evidence type="ECO:0000256" key="12">
    <source>
        <dbReference type="ARBA" id="ARBA00023159"/>
    </source>
</evidence>
<feature type="compositionally biased region" description="Polar residues" evidence="16">
    <location>
        <begin position="159"/>
        <end position="184"/>
    </location>
</feature>
<dbReference type="PROSITE" id="PS50088">
    <property type="entry name" value="ANK_REPEAT"/>
    <property type="match status" value="1"/>
</dbReference>
<keyword evidence="9 15" id="KW-0040">ANK repeat</keyword>
<dbReference type="SUPFAM" id="SSF52540">
    <property type="entry name" value="P-loop containing nucleoside triphosphate hydrolases"/>
    <property type="match status" value="1"/>
</dbReference>
<keyword evidence="19" id="KW-1185">Reference proteome</keyword>
<keyword evidence="4" id="KW-0677">Repeat</keyword>
<evidence type="ECO:0000259" key="17">
    <source>
        <dbReference type="PROSITE" id="PS51437"/>
    </source>
</evidence>
<dbReference type="GO" id="GO:0009409">
    <property type="term" value="P:response to cold"/>
    <property type="evidence" value="ECO:0007669"/>
    <property type="project" value="UniProtKB-ARBA"/>
</dbReference>
<evidence type="ECO:0000256" key="14">
    <source>
        <dbReference type="ARBA" id="ARBA00023242"/>
    </source>
</evidence>
<gene>
    <name evidence="18" type="ORF">STAS_06362</name>
</gene>
<feature type="region of interest" description="Disordered" evidence="16">
    <location>
        <begin position="855"/>
        <end position="876"/>
    </location>
</feature>
<evidence type="ECO:0000256" key="15">
    <source>
        <dbReference type="PROSITE-ProRule" id="PRU00023"/>
    </source>
</evidence>
<feature type="compositionally biased region" description="Basic and acidic residues" evidence="16">
    <location>
        <begin position="856"/>
        <end position="866"/>
    </location>
</feature>
<dbReference type="Proteomes" id="UP000325081">
    <property type="component" value="Unassembled WGS sequence"/>
</dbReference>
<keyword evidence="14" id="KW-0539">Nucleus</keyword>
<sequence>MAEGGSFDLGHRLDIKHILSEAKHRWLRPAEVCEVLRNQEKFHISAEAPNKPVSGSVFLFDRKVLRYFRKDGHNWRKKKDGKTVKEAHEKLKASMNGIVGSVDMLNCYYAHGEDNENFQRRSYWLLEQDLMHIVFVHYMEVKGNKTNISCVSNSVGAVSKSENGRSLSSSFRGTSPTSTLSSTCDDAESGGYHQAHSRLNSYPESPLTEDSHSTQSSSCTQLFSPGEAAYKQGSGCFLPVRAKCQTPNNEARPFYTYPEQEEQSLERNIQMFPSNEETDIATNPNLENGMTTIGNGNYSLIMKKPLGSLRTDETLKKVDSFSSWIANELGEVDELDMQPSDAILWNTMGSEYEHNMAAQLHMDTHMLNPSISLDQIFSISDFLPNWAYSNLETKVLISGIFLKSEQELAKYRWSVMFGEVEVPAEVLMDGILSCCAPRHIPGVVPFYVTCSNRLACSELREFEYRSGPEKNISSLDVNGYIGILMHLYQRFEMILCLEPVGSPLSARNDFEKQSVINKIVSLIEEDNSQDAKLASESNTLCGKVIGEQLLQKQLKEKFYSWLLLGVTSDGKGLMIIDKWGQSVLHLAAALGFNWAFQPIIESGVSIDFRDVNGWTALHWAAFYGREETVAVLVSLGAAPGALTDPSTEYPQGRTPSDLSYSSGHKGISGFLGETFLTTHLSTLTLNDGDTTEESGLEAIQTVTARLAVPTTGEDVPETLSLKDSIAAVCNATQAAARIHQIFRIQSFQRKQLLIEQESGEWLDSDKQAISLLAAKTSRLGQSGGTANAAALSIQKKYRGWKRRKEFLLIRQKIVKIQAHVRGHQARKKYKPIIWSVGILEKVILRWRRKGTGLRGFRPDGIQKEPNEGNSLPPPEDDYDYLKEGRKQSEQRMQKALARVKSMAQYPEARAQYRRLLTAGEVFRESKDASDGIPDNMEDLMYPGDDLIDISSLLDDDTFMPLAF</sequence>
<dbReference type="PANTHER" id="PTHR23335:SF29">
    <property type="entry name" value="CALMODULIN-BINDING TRANSCRIPTION ACTIVATOR 1"/>
    <property type="match status" value="1"/>
</dbReference>
<comment type="subcellular location">
    <subcellularLocation>
        <location evidence="1">Nucleus</location>
    </subcellularLocation>
</comment>
<dbReference type="AlphaFoldDB" id="A0A5A7PCJ6"/>
<comment type="similarity">
    <text evidence="2">Belongs to the CAMTA family.</text>
</comment>
<dbReference type="PANTHER" id="PTHR23335">
    <property type="entry name" value="CALMODULIN-BINDING TRANSCRIPTION ACTIVATOR CAMTA"/>
    <property type="match status" value="1"/>
</dbReference>
<dbReference type="SMART" id="SM00248">
    <property type="entry name" value="ANK"/>
    <property type="match status" value="2"/>
</dbReference>